<sequence>MRLRLRNNRKWTIR</sequence>
<dbReference type="EMBL" id="GBXM01107347">
    <property type="protein sequence ID" value="JAH01230.1"/>
    <property type="molecule type" value="Transcribed_RNA"/>
</dbReference>
<accession>A0A0E9PB23</accession>
<proteinExistence type="predicted"/>
<reference evidence="1" key="2">
    <citation type="journal article" date="2015" name="Fish Shellfish Immunol.">
        <title>Early steps in the European eel (Anguilla anguilla)-Vibrio vulnificus interaction in the gills: Role of the RtxA13 toxin.</title>
        <authorList>
            <person name="Callol A."/>
            <person name="Pajuelo D."/>
            <person name="Ebbesson L."/>
            <person name="Teles M."/>
            <person name="MacKenzie S."/>
            <person name="Amaro C."/>
        </authorList>
    </citation>
    <scope>NUCLEOTIDE SEQUENCE</scope>
</reference>
<name>A0A0E9PB23_ANGAN</name>
<reference evidence="1" key="1">
    <citation type="submission" date="2014-11" db="EMBL/GenBank/DDBJ databases">
        <authorList>
            <person name="Amaro Gonzalez C."/>
        </authorList>
    </citation>
    <scope>NUCLEOTIDE SEQUENCE</scope>
</reference>
<protein>
    <submittedName>
        <fullName evidence="1">Uncharacterized protein</fullName>
    </submittedName>
</protein>
<organism evidence="1">
    <name type="scientific">Anguilla anguilla</name>
    <name type="common">European freshwater eel</name>
    <name type="synonym">Muraena anguilla</name>
    <dbReference type="NCBI Taxonomy" id="7936"/>
    <lineage>
        <taxon>Eukaryota</taxon>
        <taxon>Metazoa</taxon>
        <taxon>Chordata</taxon>
        <taxon>Craniata</taxon>
        <taxon>Vertebrata</taxon>
        <taxon>Euteleostomi</taxon>
        <taxon>Actinopterygii</taxon>
        <taxon>Neopterygii</taxon>
        <taxon>Teleostei</taxon>
        <taxon>Anguilliformes</taxon>
        <taxon>Anguillidae</taxon>
        <taxon>Anguilla</taxon>
    </lineage>
</organism>
<evidence type="ECO:0000313" key="1">
    <source>
        <dbReference type="EMBL" id="JAH01230.1"/>
    </source>
</evidence>